<dbReference type="Pfam" id="PF00504">
    <property type="entry name" value="Chloroa_b-bind"/>
    <property type="match status" value="1"/>
</dbReference>
<proteinExistence type="predicted"/>
<organism evidence="6 7">
    <name type="scientific">Prymnesium parvum</name>
    <name type="common">Toxic golden alga</name>
    <dbReference type="NCBI Taxonomy" id="97485"/>
    <lineage>
        <taxon>Eukaryota</taxon>
        <taxon>Haptista</taxon>
        <taxon>Haptophyta</taxon>
        <taxon>Prymnesiophyceae</taxon>
        <taxon>Prymnesiales</taxon>
        <taxon>Prymnesiaceae</taxon>
        <taxon>Prymnesium</taxon>
    </lineage>
</organism>
<dbReference type="GO" id="GO:0016168">
    <property type="term" value="F:chlorophyll binding"/>
    <property type="evidence" value="ECO:0007669"/>
    <property type="project" value="UniProtKB-KW"/>
</dbReference>
<dbReference type="GO" id="GO:0016020">
    <property type="term" value="C:membrane"/>
    <property type="evidence" value="ECO:0007669"/>
    <property type="project" value="InterPro"/>
</dbReference>
<evidence type="ECO:0000313" key="7">
    <source>
        <dbReference type="Proteomes" id="UP001515480"/>
    </source>
</evidence>
<dbReference type="GO" id="GO:0009765">
    <property type="term" value="P:photosynthesis, light harvesting"/>
    <property type="evidence" value="ECO:0007669"/>
    <property type="project" value="InterPro"/>
</dbReference>
<dbReference type="GO" id="GO:0009507">
    <property type="term" value="C:chloroplast"/>
    <property type="evidence" value="ECO:0007669"/>
    <property type="project" value="UniProtKB-SubCell"/>
</dbReference>
<name>A0AB34JH78_PRYPA</name>
<evidence type="ECO:0000256" key="4">
    <source>
        <dbReference type="ARBA" id="ARBA00022640"/>
    </source>
</evidence>
<reference evidence="6 7" key="1">
    <citation type="journal article" date="2024" name="Science">
        <title>Giant polyketide synthase enzymes in the biosynthesis of giant marine polyether toxins.</title>
        <authorList>
            <person name="Fallon T.R."/>
            <person name="Shende V.V."/>
            <person name="Wierzbicki I.H."/>
            <person name="Pendleton A.L."/>
            <person name="Watervoot N.F."/>
            <person name="Auber R.P."/>
            <person name="Gonzalez D.J."/>
            <person name="Wisecaver J.H."/>
            <person name="Moore B.S."/>
        </authorList>
    </citation>
    <scope>NUCLEOTIDE SEQUENCE [LARGE SCALE GENOMIC DNA]</scope>
    <source>
        <strain evidence="6 7">12B1</strain>
    </source>
</reference>
<evidence type="ECO:0000256" key="5">
    <source>
        <dbReference type="PIRSR" id="PIRSR601344-1"/>
    </source>
</evidence>
<feature type="binding site" evidence="5">
    <location>
        <position position="205"/>
    </location>
    <ligand>
        <name>chlorophyll a</name>
        <dbReference type="ChEBI" id="CHEBI:58416"/>
        <label>1</label>
    </ligand>
</feature>
<dbReference type="Gene3D" id="1.10.3460.10">
    <property type="entry name" value="Chlorophyll a/b binding protein domain"/>
    <property type="match status" value="1"/>
</dbReference>
<feature type="binding site" description="axial binding residue" evidence="5">
    <location>
        <position position="81"/>
    </location>
    <ligand>
        <name>chlorophyll b</name>
        <dbReference type="ChEBI" id="CHEBI:61721"/>
        <label>1</label>
    </ligand>
    <ligandPart>
        <name>Mg</name>
        <dbReference type="ChEBI" id="CHEBI:25107"/>
    </ligandPart>
</feature>
<accession>A0AB34JH78</accession>
<feature type="binding site" evidence="5">
    <location>
        <position position="76"/>
    </location>
    <ligand>
        <name>chlorophyll a</name>
        <dbReference type="ChEBI" id="CHEBI:58416"/>
        <label>1</label>
    </ligand>
</feature>
<evidence type="ECO:0000313" key="6">
    <source>
        <dbReference type="EMBL" id="KAL1521234.1"/>
    </source>
</evidence>
<dbReference type="SUPFAM" id="SSF103511">
    <property type="entry name" value="Chlorophyll a-b binding protein"/>
    <property type="match status" value="1"/>
</dbReference>
<dbReference type="AlphaFoldDB" id="A0AB34JH78"/>
<dbReference type="Proteomes" id="UP001515480">
    <property type="component" value="Unassembled WGS sequence"/>
</dbReference>
<dbReference type="EMBL" id="JBGBPQ010000007">
    <property type="protein sequence ID" value="KAL1521234.1"/>
    <property type="molecule type" value="Genomic_DNA"/>
</dbReference>
<dbReference type="InterPro" id="IPR001344">
    <property type="entry name" value="Chloro_AB-bd_pln"/>
</dbReference>
<feature type="binding site" evidence="5">
    <location>
        <position position="202"/>
    </location>
    <ligand>
        <name>chlorophyll a</name>
        <dbReference type="ChEBI" id="CHEBI:58416"/>
        <label>1</label>
    </ligand>
</feature>
<evidence type="ECO:0008006" key="8">
    <source>
        <dbReference type="Google" id="ProtNLM"/>
    </source>
</evidence>
<keyword evidence="5" id="KW-0157">Chromophore</keyword>
<sequence length="254" mass="27506">MLACGVVASAAFAPVSLTPRASAARASVQMETVSDLKGLATSLNPVVGFWDPLKLAEAEFWDNTNEETIGFLRHAEIKHGRVAMAAFVGYVLQSNGVHFPWAPYPGFDAAASAAMSPPEQWDALPYAGKLQILLTIGFLEWWSEIRVDGTPHYMKGGKPGYFPDFDTKPDLLPHWIGFNLYDPFKWSKGMSEETKATRLLAELNNGRLAQIGIIAFLSEQKVPGSVPFLKGVVAPYSGEVMGPLFGAGAPSIFS</sequence>
<feature type="binding site" evidence="5">
    <location>
        <position position="50"/>
    </location>
    <ligand>
        <name>chlorophyll a</name>
        <dbReference type="ChEBI" id="CHEBI:58416"/>
        <label>1</label>
    </ligand>
</feature>
<gene>
    <name evidence="6" type="ORF">AB1Y20_020906</name>
</gene>
<keyword evidence="7" id="KW-1185">Reference proteome</keyword>
<dbReference type="InterPro" id="IPR022796">
    <property type="entry name" value="Chloroa_b-bind"/>
</dbReference>
<keyword evidence="2" id="KW-0150">Chloroplast</keyword>
<evidence type="ECO:0000256" key="1">
    <source>
        <dbReference type="ARBA" id="ARBA00004229"/>
    </source>
</evidence>
<feature type="binding site" evidence="5">
    <location>
        <position position="207"/>
    </location>
    <ligand>
        <name>chlorophyll a</name>
        <dbReference type="ChEBI" id="CHEBI:58416"/>
        <label>1</label>
    </ligand>
</feature>
<comment type="subcellular location">
    <subcellularLocation>
        <location evidence="1">Plastid</location>
        <location evidence="1">Chloroplast</location>
    </subcellularLocation>
</comment>
<keyword evidence="3" id="KW-0602">Photosynthesis</keyword>
<keyword evidence="4" id="KW-0934">Plastid</keyword>
<evidence type="ECO:0000256" key="2">
    <source>
        <dbReference type="ARBA" id="ARBA00022528"/>
    </source>
</evidence>
<keyword evidence="5" id="KW-0148">Chlorophyll</keyword>
<comment type="caution">
    <text evidence="6">The sequence shown here is derived from an EMBL/GenBank/DDBJ whole genome shotgun (WGS) entry which is preliminary data.</text>
</comment>
<evidence type="ECO:0000256" key="3">
    <source>
        <dbReference type="ARBA" id="ARBA00022531"/>
    </source>
</evidence>
<feature type="binding site" evidence="5">
    <location>
        <position position="79"/>
    </location>
    <ligand>
        <name>chlorophyll a</name>
        <dbReference type="ChEBI" id="CHEBI:58416"/>
        <label>1</label>
    </ligand>
</feature>
<dbReference type="PANTHER" id="PTHR21649">
    <property type="entry name" value="CHLOROPHYLL A/B BINDING PROTEIN"/>
    <property type="match status" value="1"/>
</dbReference>
<protein>
    <recommendedName>
        <fullName evidence="8">Chloroplast light harvesting protein</fullName>
    </recommendedName>
</protein>